<accession>A0A5B0H5Y6</accession>
<dbReference type="AlphaFoldDB" id="A0A5B0H5Y6"/>
<organism evidence="5 6">
    <name type="scientific">Paraburkholderia panacisoli</name>
    <dbReference type="NCBI Taxonomy" id="2603818"/>
    <lineage>
        <taxon>Bacteria</taxon>
        <taxon>Pseudomonadati</taxon>
        <taxon>Pseudomonadota</taxon>
        <taxon>Betaproteobacteria</taxon>
        <taxon>Burkholderiales</taxon>
        <taxon>Burkholderiaceae</taxon>
        <taxon>Paraburkholderia</taxon>
    </lineage>
</organism>
<feature type="transmembrane region" description="Helical" evidence="3">
    <location>
        <begin position="189"/>
        <end position="208"/>
    </location>
</feature>
<feature type="transmembrane region" description="Helical" evidence="3">
    <location>
        <begin position="6"/>
        <end position="25"/>
    </location>
</feature>
<feature type="transmembrane region" description="Helical" evidence="3">
    <location>
        <begin position="117"/>
        <end position="138"/>
    </location>
</feature>
<dbReference type="InterPro" id="IPR000160">
    <property type="entry name" value="GGDEF_dom"/>
</dbReference>
<proteinExistence type="predicted"/>
<keyword evidence="6" id="KW-1185">Reference proteome</keyword>
<dbReference type="InterPro" id="IPR029787">
    <property type="entry name" value="Nucleotide_cyclase"/>
</dbReference>
<evidence type="ECO:0000313" key="5">
    <source>
        <dbReference type="EMBL" id="KAA1010595.1"/>
    </source>
</evidence>
<dbReference type="InterPro" id="IPR043128">
    <property type="entry name" value="Rev_trsase/Diguanyl_cyclase"/>
</dbReference>
<feature type="transmembrane region" description="Helical" evidence="3">
    <location>
        <begin position="92"/>
        <end position="111"/>
    </location>
</feature>
<dbReference type="SMART" id="SM00267">
    <property type="entry name" value="GGDEF"/>
    <property type="match status" value="1"/>
</dbReference>
<feature type="transmembrane region" description="Helical" evidence="3">
    <location>
        <begin position="62"/>
        <end position="80"/>
    </location>
</feature>
<dbReference type="GO" id="GO:0005886">
    <property type="term" value="C:plasma membrane"/>
    <property type="evidence" value="ECO:0007669"/>
    <property type="project" value="TreeGrafter"/>
</dbReference>
<feature type="transmembrane region" description="Helical" evidence="3">
    <location>
        <begin position="150"/>
        <end position="169"/>
    </location>
</feature>
<evidence type="ECO:0000256" key="1">
    <source>
        <dbReference type="ARBA" id="ARBA00012528"/>
    </source>
</evidence>
<dbReference type="PANTHER" id="PTHR45138:SF9">
    <property type="entry name" value="DIGUANYLATE CYCLASE DGCM-RELATED"/>
    <property type="match status" value="1"/>
</dbReference>
<sequence length="391" mass="42642">MHVDLLTLYFLSIGTLLASAGMTFWEHRVHPKRSRELRILAAGYATLAIGCAAATLRSVLPGASGAAISNLIIVGGYLLVLHGVASLSGRQYRAGSIGLLLLLALTWVLGARWQDTVWNYVSTIPIALVSGMTSRELLRSDGMKWVQSRHIVVWVTGIHALFYAFRAFILPWLVSVYGPDMLSIAGKITMYEGVLYSVILPMTLLRLIREETHGQLLQESQTDYLTHLGNRRWFFEEGAQVIRDRAGRRPISLLTFDLDHFKSINDRYGHKTGDEVLKSFAEVVRSVVGPQALVARIGGEEFAALLPDHDGPRGKEVGENVVTRFARTIAHRVDGVAIQATVSVGLAQSESEAPALADLLAAADQALYRAKSLGGNRLESAQTATRSAAAC</sequence>
<keyword evidence="3" id="KW-0812">Transmembrane</keyword>
<evidence type="ECO:0000313" key="6">
    <source>
        <dbReference type="Proteomes" id="UP000325273"/>
    </source>
</evidence>
<dbReference type="CDD" id="cd01949">
    <property type="entry name" value="GGDEF"/>
    <property type="match status" value="1"/>
</dbReference>
<comment type="catalytic activity">
    <reaction evidence="2">
        <text>2 GTP = 3',3'-c-di-GMP + 2 diphosphate</text>
        <dbReference type="Rhea" id="RHEA:24898"/>
        <dbReference type="ChEBI" id="CHEBI:33019"/>
        <dbReference type="ChEBI" id="CHEBI:37565"/>
        <dbReference type="ChEBI" id="CHEBI:58805"/>
        <dbReference type="EC" id="2.7.7.65"/>
    </reaction>
</comment>
<reference evidence="5 6" key="1">
    <citation type="submission" date="2019-08" db="EMBL/GenBank/DDBJ databases">
        <title>Paraburkholderia sp. DCY113.</title>
        <authorList>
            <person name="Kang J."/>
        </authorList>
    </citation>
    <scope>NUCLEOTIDE SEQUENCE [LARGE SCALE GENOMIC DNA]</scope>
    <source>
        <strain evidence="5 6">DCY113</strain>
    </source>
</reference>
<dbReference type="GO" id="GO:1902201">
    <property type="term" value="P:negative regulation of bacterial-type flagellum-dependent cell motility"/>
    <property type="evidence" value="ECO:0007669"/>
    <property type="project" value="TreeGrafter"/>
</dbReference>
<dbReference type="FunFam" id="3.30.70.270:FF:000001">
    <property type="entry name" value="Diguanylate cyclase domain protein"/>
    <property type="match status" value="1"/>
</dbReference>
<comment type="caution">
    <text evidence="5">The sequence shown here is derived from an EMBL/GenBank/DDBJ whole genome shotgun (WGS) entry which is preliminary data.</text>
</comment>
<evidence type="ECO:0000259" key="4">
    <source>
        <dbReference type="PROSITE" id="PS50887"/>
    </source>
</evidence>
<dbReference type="Pfam" id="PF00990">
    <property type="entry name" value="GGDEF"/>
    <property type="match status" value="1"/>
</dbReference>
<name>A0A5B0H5Y6_9BURK</name>
<feature type="domain" description="GGDEF" evidence="4">
    <location>
        <begin position="249"/>
        <end position="383"/>
    </location>
</feature>
<dbReference type="InterPro" id="IPR050469">
    <property type="entry name" value="Diguanylate_Cyclase"/>
</dbReference>
<evidence type="ECO:0000256" key="2">
    <source>
        <dbReference type="ARBA" id="ARBA00034247"/>
    </source>
</evidence>
<evidence type="ECO:0000256" key="3">
    <source>
        <dbReference type="SAM" id="Phobius"/>
    </source>
</evidence>
<protein>
    <recommendedName>
        <fullName evidence="1">diguanylate cyclase</fullName>
        <ecNumber evidence="1">2.7.7.65</ecNumber>
    </recommendedName>
</protein>
<dbReference type="Gene3D" id="3.30.70.270">
    <property type="match status" value="1"/>
</dbReference>
<dbReference type="NCBIfam" id="TIGR00254">
    <property type="entry name" value="GGDEF"/>
    <property type="match status" value="1"/>
</dbReference>
<dbReference type="Proteomes" id="UP000325273">
    <property type="component" value="Unassembled WGS sequence"/>
</dbReference>
<gene>
    <name evidence="5" type="ORF">FVF58_19845</name>
</gene>
<dbReference type="EMBL" id="VTUZ01000012">
    <property type="protein sequence ID" value="KAA1010595.1"/>
    <property type="molecule type" value="Genomic_DNA"/>
</dbReference>
<dbReference type="SUPFAM" id="SSF55073">
    <property type="entry name" value="Nucleotide cyclase"/>
    <property type="match status" value="1"/>
</dbReference>
<dbReference type="GO" id="GO:0043709">
    <property type="term" value="P:cell adhesion involved in single-species biofilm formation"/>
    <property type="evidence" value="ECO:0007669"/>
    <property type="project" value="TreeGrafter"/>
</dbReference>
<keyword evidence="3" id="KW-1133">Transmembrane helix</keyword>
<dbReference type="GO" id="GO:0052621">
    <property type="term" value="F:diguanylate cyclase activity"/>
    <property type="evidence" value="ECO:0007669"/>
    <property type="project" value="UniProtKB-EC"/>
</dbReference>
<keyword evidence="3" id="KW-0472">Membrane</keyword>
<dbReference type="RefSeq" id="WP_149671572.1">
    <property type="nucleotide sequence ID" value="NZ_VTUZ01000012.1"/>
</dbReference>
<dbReference type="PANTHER" id="PTHR45138">
    <property type="entry name" value="REGULATORY COMPONENTS OF SENSORY TRANSDUCTION SYSTEM"/>
    <property type="match status" value="1"/>
</dbReference>
<dbReference type="EC" id="2.7.7.65" evidence="1"/>
<dbReference type="PROSITE" id="PS50887">
    <property type="entry name" value="GGDEF"/>
    <property type="match status" value="1"/>
</dbReference>
<feature type="transmembrane region" description="Helical" evidence="3">
    <location>
        <begin position="37"/>
        <end position="56"/>
    </location>
</feature>